<feature type="compositionally biased region" description="Basic and acidic residues" evidence="1">
    <location>
        <begin position="102"/>
        <end position="114"/>
    </location>
</feature>
<proteinExistence type="predicted"/>
<evidence type="ECO:0000313" key="2">
    <source>
        <dbReference type="EMBL" id="NNJ26230.1"/>
    </source>
</evidence>
<feature type="compositionally biased region" description="Low complexity" evidence="1">
    <location>
        <begin position="173"/>
        <end position="191"/>
    </location>
</feature>
<gene>
    <name evidence="2" type="ORF">LzC2_23110</name>
</gene>
<dbReference type="Proteomes" id="UP000609651">
    <property type="component" value="Unassembled WGS sequence"/>
</dbReference>
<feature type="region of interest" description="Disordered" evidence="1">
    <location>
        <begin position="1"/>
        <end position="227"/>
    </location>
</feature>
<evidence type="ECO:0000256" key="1">
    <source>
        <dbReference type="SAM" id="MobiDB-lite"/>
    </source>
</evidence>
<organism evidence="2 3">
    <name type="scientific">Alienimonas chondri</name>
    <dbReference type="NCBI Taxonomy" id="2681879"/>
    <lineage>
        <taxon>Bacteria</taxon>
        <taxon>Pseudomonadati</taxon>
        <taxon>Planctomycetota</taxon>
        <taxon>Planctomycetia</taxon>
        <taxon>Planctomycetales</taxon>
        <taxon>Planctomycetaceae</taxon>
        <taxon>Alienimonas</taxon>
    </lineage>
</organism>
<reference evidence="2 3" key="1">
    <citation type="journal article" date="2020" name="Syst. Appl. Microbiol.">
        <title>Alienimonas chondri sp. nov., a novel planctomycete isolated from the biofilm of the red alga Chondrus crispus.</title>
        <authorList>
            <person name="Vitorino I."/>
            <person name="Albuquerque L."/>
            <person name="Wiegand S."/>
            <person name="Kallscheuer N."/>
            <person name="da Costa M.S."/>
            <person name="Lobo-da-Cunha A."/>
            <person name="Jogler C."/>
            <person name="Lage O.M."/>
        </authorList>
    </citation>
    <scope>NUCLEOTIDE SEQUENCE [LARGE SCALE GENOMIC DNA]</scope>
    <source>
        <strain evidence="2 3">LzC2</strain>
    </source>
</reference>
<comment type="caution">
    <text evidence="2">The sequence shown here is derived from an EMBL/GenBank/DDBJ whole genome shotgun (WGS) entry which is preliminary data.</text>
</comment>
<keyword evidence="3" id="KW-1185">Reference proteome</keyword>
<accession>A0ABX1VDQ2</accession>
<sequence>MVSGAADERRRRVQSRLHRAVAARPPHRRPTRRPAGRRIGAGRRRPRRGHRPARCGPQRLDGVLGVGARRPASHRRGAAAGSVPEPHRRAGSTGRTGRKGRDRPPGQRSSDRRPPQQGNRRRTQVPPVRRQAVAVSPRPVRHAAGPGRRPVARSVSQPRRRVAADGRARRRGAVSSAGTGDVAALAGTGARRALRGPERPAAGTGRRAGGQPGRRRPEQQEGGQTAV</sequence>
<protein>
    <recommendedName>
        <fullName evidence="4">LigA</fullName>
    </recommendedName>
</protein>
<dbReference type="EMBL" id="WTPX01000068">
    <property type="protein sequence ID" value="NNJ26230.1"/>
    <property type="molecule type" value="Genomic_DNA"/>
</dbReference>
<feature type="compositionally biased region" description="Basic and acidic residues" evidence="1">
    <location>
        <begin position="1"/>
        <end position="10"/>
    </location>
</feature>
<feature type="compositionally biased region" description="Basic residues" evidence="1">
    <location>
        <begin position="11"/>
        <end position="53"/>
    </location>
</feature>
<evidence type="ECO:0008006" key="4">
    <source>
        <dbReference type="Google" id="ProtNLM"/>
    </source>
</evidence>
<name>A0ABX1VDQ2_9PLAN</name>
<evidence type="ECO:0000313" key="3">
    <source>
        <dbReference type="Proteomes" id="UP000609651"/>
    </source>
</evidence>